<feature type="domain" description="HTH lysR-type" evidence="6">
    <location>
        <begin position="8"/>
        <end position="65"/>
    </location>
</feature>
<protein>
    <submittedName>
        <fullName evidence="7">LysR family transcriptional regulator</fullName>
    </submittedName>
</protein>
<dbReference type="GO" id="GO:0003700">
    <property type="term" value="F:DNA-binding transcription factor activity"/>
    <property type="evidence" value="ECO:0007669"/>
    <property type="project" value="InterPro"/>
</dbReference>
<dbReference type="Gene3D" id="1.10.10.10">
    <property type="entry name" value="Winged helix-like DNA-binding domain superfamily/Winged helix DNA-binding domain"/>
    <property type="match status" value="1"/>
</dbReference>
<dbReference type="AlphaFoldDB" id="A0A1S8D2N0"/>
<dbReference type="Gene3D" id="3.40.190.10">
    <property type="entry name" value="Periplasmic binding protein-like II"/>
    <property type="match status" value="2"/>
</dbReference>
<evidence type="ECO:0000256" key="3">
    <source>
        <dbReference type="ARBA" id="ARBA00023125"/>
    </source>
</evidence>
<dbReference type="STRING" id="207340.APZ41_014455"/>
<organism evidence="7 8">
    <name type="scientific">Roseomonas mucosa</name>
    <dbReference type="NCBI Taxonomy" id="207340"/>
    <lineage>
        <taxon>Bacteria</taxon>
        <taxon>Pseudomonadati</taxon>
        <taxon>Pseudomonadota</taxon>
        <taxon>Alphaproteobacteria</taxon>
        <taxon>Acetobacterales</taxon>
        <taxon>Roseomonadaceae</taxon>
        <taxon>Roseomonas</taxon>
    </lineage>
</organism>
<keyword evidence="8" id="KW-1185">Reference proteome</keyword>
<dbReference type="OrthoDB" id="9774011at2"/>
<dbReference type="GO" id="GO:0003677">
    <property type="term" value="F:DNA binding"/>
    <property type="evidence" value="ECO:0007669"/>
    <property type="project" value="UniProtKB-KW"/>
</dbReference>
<evidence type="ECO:0000313" key="8">
    <source>
        <dbReference type="Proteomes" id="UP000054844"/>
    </source>
</evidence>
<evidence type="ECO:0000256" key="4">
    <source>
        <dbReference type="ARBA" id="ARBA00023163"/>
    </source>
</evidence>
<dbReference type="EMBL" id="LLWF02000053">
    <property type="protein sequence ID" value="ONH82491.1"/>
    <property type="molecule type" value="Genomic_DNA"/>
</dbReference>
<dbReference type="InterPro" id="IPR036390">
    <property type="entry name" value="WH_DNA-bd_sf"/>
</dbReference>
<dbReference type="InterPro" id="IPR037402">
    <property type="entry name" value="YidZ_PBP2"/>
</dbReference>
<dbReference type="Pfam" id="PF00126">
    <property type="entry name" value="HTH_1"/>
    <property type="match status" value="1"/>
</dbReference>
<evidence type="ECO:0000256" key="1">
    <source>
        <dbReference type="ARBA" id="ARBA00009437"/>
    </source>
</evidence>
<dbReference type="SUPFAM" id="SSF46785">
    <property type="entry name" value="Winged helix' DNA-binding domain"/>
    <property type="match status" value="1"/>
</dbReference>
<accession>A0A1S8D2N0</accession>
<evidence type="ECO:0000256" key="5">
    <source>
        <dbReference type="SAM" id="MobiDB-lite"/>
    </source>
</evidence>
<dbReference type="PROSITE" id="PS50931">
    <property type="entry name" value="HTH_LYSR"/>
    <property type="match status" value="1"/>
</dbReference>
<dbReference type="PANTHER" id="PTHR30118:SF15">
    <property type="entry name" value="TRANSCRIPTIONAL REGULATORY PROTEIN"/>
    <property type="match status" value="1"/>
</dbReference>
<dbReference type="InterPro" id="IPR000847">
    <property type="entry name" value="LysR_HTH_N"/>
</dbReference>
<proteinExistence type="inferred from homology"/>
<dbReference type="InterPro" id="IPR050389">
    <property type="entry name" value="LysR-type_TF"/>
</dbReference>
<dbReference type="InterPro" id="IPR036388">
    <property type="entry name" value="WH-like_DNA-bd_sf"/>
</dbReference>
<dbReference type="PRINTS" id="PR00039">
    <property type="entry name" value="HTHLYSR"/>
</dbReference>
<dbReference type="CDD" id="cd08417">
    <property type="entry name" value="PBP2_Nitroaromatics_like"/>
    <property type="match status" value="1"/>
</dbReference>
<comment type="similarity">
    <text evidence="1">Belongs to the LysR transcriptional regulatory family.</text>
</comment>
<keyword evidence="4" id="KW-0804">Transcription</keyword>
<name>A0A1S8D2N0_9PROT</name>
<evidence type="ECO:0000256" key="2">
    <source>
        <dbReference type="ARBA" id="ARBA00023015"/>
    </source>
</evidence>
<evidence type="ECO:0000259" key="6">
    <source>
        <dbReference type="PROSITE" id="PS50931"/>
    </source>
</evidence>
<sequence>MTADPCNLDLNLLRVFDAVARERHVTRAAARLNLSQPAVSNALARLRTMLGDELFLRAPGGVEPTALAMSLAGPVAETLEKLRETLAAQAPFEPAVSERVFPVAMSEYAEAILAPPLLERMTREAPGCLLAIRHGDRTNAEALLEAGAVHLAIGVLPEPPSLYTRLRLLPEEFCVLLRPDHPLCEGELTVERFAAFPHLLHSPNGSRDGALDEPLRKAGHPRRLGAVVAHLAAVPEILKRTGMVMTLSARLAHRMAEAHGLVLRPVPVEIQHTRLSMIFHRRFEADGGHAWLRRLLLAVAREVGAAKGGETAAPEEREAHTFQASITNM</sequence>
<dbReference type="PANTHER" id="PTHR30118">
    <property type="entry name" value="HTH-TYPE TRANSCRIPTIONAL REGULATOR LEUO-RELATED"/>
    <property type="match status" value="1"/>
</dbReference>
<gene>
    <name evidence="7" type="ORF">APZ41_014455</name>
</gene>
<comment type="caution">
    <text evidence="7">The sequence shown here is derived from an EMBL/GenBank/DDBJ whole genome shotgun (WGS) entry which is preliminary data.</text>
</comment>
<keyword evidence="2" id="KW-0805">Transcription regulation</keyword>
<dbReference type="Proteomes" id="UP000054844">
    <property type="component" value="Unassembled WGS sequence"/>
</dbReference>
<keyword evidence="3" id="KW-0238">DNA-binding</keyword>
<dbReference type="Pfam" id="PF03466">
    <property type="entry name" value="LysR_substrate"/>
    <property type="match status" value="1"/>
</dbReference>
<dbReference type="RefSeq" id="WP_075822553.1">
    <property type="nucleotide sequence ID" value="NZ_LLWF02000053.1"/>
</dbReference>
<feature type="region of interest" description="Disordered" evidence="5">
    <location>
        <begin position="308"/>
        <end position="329"/>
    </location>
</feature>
<dbReference type="InterPro" id="IPR005119">
    <property type="entry name" value="LysR_subst-bd"/>
</dbReference>
<dbReference type="SUPFAM" id="SSF53850">
    <property type="entry name" value="Periplasmic binding protein-like II"/>
    <property type="match status" value="1"/>
</dbReference>
<reference evidence="7" key="1">
    <citation type="submission" date="2016-12" db="EMBL/GenBank/DDBJ databases">
        <title>Draft genome sequence of Roseomonas mucosa strain AU37, isolated from a peripheral intravenous catheter.</title>
        <authorList>
            <person name="Choudhury M.A."/>
            <person name="Sidjabat H.E."/>
            <person name="Wailan A.M."/>
            <person name="Zhang L."/>
            <person name="Marsh N.M."/>
            <person name="Rickard C.M."/>
            <person name="Davies M."/>
            <person name="Mcmillan D.J."/>
        </authorList>
    </citation>
    <scope>NUCLEOTIDE SEQUENCE [LARGE SCALE GENOMIC DNA]</scope>
    <source>
        <strain evidence="7">AU37</strain>
    </source>
</reference>
<evidence type="ECO:0000313" key="7">
    <source>
        <dbReference type="EMBL" id="ONH82491.1"/>
    </source>
</evidence>